<evidence type="ECO:0000313" key="1">
    <source>
        <dbReference type="EMBL" id="GEN35225.1"/>
    </source>
</evidence>
<dbReference type="EMBL" id="BJXX01000121">
    <property type="protein sequence ID" value="GEN35225.1"/>
    <property type="molecule type" value="Genomic_DNA"/>
</dbReference>
<proteinExistence type="predicted"/>
<keyword evidence="2" id="KW-1185">Reference proteome</keyword>
<comment type="caution">
    <text evidence="1">The sequence shown here is derived from an EMBL/GenBank/DDBJ whole genome shotgun (WGS) entry which is preliminary data.</text>
</comment>
<dbReference type="AlphaFoldDB" id="A0A511V8F3"/>
<organism evidence="1 2">
    <name type="scientific">Aneurinibacillus danicus</name>
    <dbReference type="NCBI Taxonomy" id="267746"/>
    <lineage>
        <taxon>Bacteria</taxon>
        <taxon>Bacillati</taxon>
        <taxon>Bacillota</taxon>
        <taxon>Bacilli</taxon>
        <taxon>Bacillales</taxon>
        <taxon>Paenibacillaceae</taxon>
        <taxon>Aneurinibacillus group</taxon>
        <taxon>Aneurinibacillus</taxon>
    </lineage>
</organism>
<sequence length="48" mass="5777">MTFGQQYQIGEIIKNEVKRYKKKNGDDKEKNEYERKLNIIEKSIALDE</sequence>
<name>A0A511V8F3_9BACL</name>
<dbReference type="RefSeq" id="WP_170230283.1">
    <property type="nucleotide sequence ID" value="NZ_BJXX01000121.1"/>
</dbReference>
<reference evidence="1 2" key="1">
    <citation type="submission" date="2019-07" db="EMBL/GenBank/DDBJ databases">
        <title>Whole genome shotgun sequence of Aneurinibacillus danicus NBRC 102444.</title>
        <authorList>
            <person name="Hosoyama A."/>
            <person name="Uohara A."/>
            <person name="Ohji S."/>
            <person name="Ichikawa N."/>
        </authorList>
    </citation>
    <scope>NUCLEOTIDE SEQUENCE [LARGE SCALE GENOMIC DNA]</scope>
    <source>
        <strain evidence="1 2">NBRC 102444</strain>
    </source>
</reference>
<gene>
    <name evidence="1" type="ORF">ADA01nite_26850</name>
</gene>
<dbReference type="Proteomes" id="UP000321157">
    <property type="component" value="Unassembled WGS sequence"/>
</dbReference>
<evidence type="ECO:0000313" key="2">
    <source>
        <dbReference type="Proteomes" id="UP000321157"/>
    </source>
</evidence>
<accession>A0A511V8F3</accession>
<protein>
    <submittedName>
        <fullName evidence="1">Uncharacterized protein</fullName>
    </submittedName>
</protein>